<organism evidence="1 2">
    <name type="scientific">Panagrolaimus sp. JU765</name>
    <dbReference type="NCBI Taxonomy" id="591449"/>
    <lineage>
        <taxon>Eukaryota</taxon>
        <taxon>Metazoa</taxon>
        <taxon>Ecdysozoa</taxon>
        <taxon>Nematoda</taxon>
        <taxon>Chromadorea</taxon>
        <taxon>Rhabditida</taxon>
        <taxon>Tylenchina</taxon>
        <taxon>Panagrolaimomorpha</taxon>
        <taxon>Panagrolaimoidea</taxon>
        <taxon>Panagrolaimidae</taxon>
        <taxon>Panagrolaimus</taxon>
    </lineage>
</organism>
<sequence>MLTKILMLTAYLPILLILIPGANFLYCAIRQESLHIQEFATCLIVPWIPMSFPFLTIICVPALRVTAWQIIICRAWSKTDDSGDSDMEGNTAANSRARVDGQEDGTLSDAQLRALKDIAKR</sequence>
<evidence type="ECO:0000313" key="1">
    <source>
        <dbReference type="Proteomes" id="UP000887576"/>
    </source>
</evidence>
<protein>
    <submittedName>
        <fullName evidence="2">Uncharacterized protein</fullName>
    </submittedName>
</protein>
<name>A0AC34RIH6_9BILA</name>
<dbReference type="Proteomes" id="UP000887576">
    <property type="component" value="Unplaced"/>
</dbReference>
<dbReference type="WBParaSite" id="JU765_v2.g7152.t1">
    <property type="protein sequence ID" value="JU765_v2.g7152.t1"/>
    <property type="gene ID" value="JU765_v2.g7152"/>
</dbReference>
<accession>A0AC34RIH6</accession>
<evidence type="ECO:0000313" key="2">
    <source>
        <dbReference type="WBParaSite" id="JU765_v2.g7152.t1"/>
    </source>
</evidence>
<proteinExistence type="predicted"/>
<reference evidence="2" key="1">
    <citation type="submission" date="2022-11" db="UniProtKB">
        <authorList>
            <consortium name="WormBaseParasite"/>
        </authorList>
    </citation>
    <scope>IDENTIFICATION</scope>
</reference>